<evidence type="ECO:0000313" key="2">
    <source>
        <dbReference type="EMBL" id="EBA05638.1"/>
    </source>
</evidence>
<evidence type="ECO:0000313" key="3">
    <source>
        <dbReference type="Proteomes" id="UP000005713"/>
    </source>
</evidence>
<proteinExistence type="inferred from homology"/>
<gene>
    <name evidence="2" type="ORF">SSE37_03410</name>
</gene>
<dbReference type="OrthoDB" id="8296581at2"/>
<dbReference type="PANTHER" id="PTHR15323:SF6">
    <property type="entry name" value="CELL DIVISION CYCLE PROTEIN 123 HOMOLOG"/>
    <property type="match status" value="1"/>
</dbReference>
<dbReference type="EMBL" id="AAYA01000028">
    <property type="protein sequence ID" value="EBA05638.1"/>
    <property type="molecule type" value="Genomic_DNA"/>
</dbReference>
<evidence type="ECO:0000256" key="1">
    <source>
        <dbReference type="ARBA" id="ARBA00011047"/>
    </source>
</evidence>
<name>A3KB12_SAGS3</name>
<dbReference type="GO" id="GO:0005737">
    <property type="term" value="C:cytoplasm"/>
    <property type="evidence" value="ECO:0007669"/>
    <property type="project" value="TreeGrafter"/>
</dbReference>
<dbReference type="eggNOG" id="ENOG5032X5Z">
    <property type="taxonomic scope" value="Bacteria"/>
</dbReference>
<dbReference type="RefSeq" id="WP_005864115.1">
    <property type="nucleotide sequence ID" value="NZ_AAYA01000028.1"/>
</dbReference>
<evidence type="ECO:0008006" key="4">
    <source>
        <dbReference type="Google" id="ProtNLM"/>
    </source>
</evidence>
<dbReference type="InterPro" id="IPR009772">
    <property type="entry name" value="CDC123"/>
</dbReference>
<sequence>MLALTFPENWPPTLTLASLPAVSVTLSDGDAETLGSQSALYREVAGDARRIGFGPDFEKTIAKALETFPEGLMPRIGMCSWKASTVVHAPCHSVADVMRVITANDPRVAQAILDHRISKRPVVLHLRAWRDIPDWAEFRLFVKRRGLLGVSQYAWQETFPQIAAQHSAIVTAVNALLKDIWEDLHMDDVVIDVCVLPEGDGLKAWLIELNPLDPRSDACLYSWENGGDFDGSFRYNRPYRAEAFG</sequence>
<comment type="similarity">
    <text evidence="1">Belongs to the CDC123 family.</text>
</comment>
<accession>A3KB12</accession>
<protein>
    <recommendedName>
        <fullName evidence="4">ATP-grasp domain-containing protein</fullName>
    </recommendedName>
</protein>
<organism evidence="2 3">
    <name type="scientific">Sagittula stellata (strain ATCC 700073 / DSM 11524 / E-37)</name>
    <dbReference type="NCBI Taxonomy" id="388399"/>
    <lineage>
        <taxon>Bacteria</taxon>
        <taxon>Pseudomonadati</taxon>
        <taxon>Pseudomonadota</taxon>
        <taxon>Alphaproteobacteria</taxon>
        <taxon>Rhodobacterales</taxon>
        <taxon>Roseobacteraceae</taxon>
        <taxon>Sagittula</taxon>
    </lineage>
</organism>
<dbReference type="Proteomes" id="UP000005713">
    <property type="component" value="Unassembled WGS sequence"/>
</dbReference>
<dbReference type="Pfam" id="PF07065">
    <property type="entry name" value="D123"/>
    <property type="match status" value="1"/>
</dbReference>
<reference evidence="2 3" key="1">
    <citation type="submission" date="2006-06" db="EMBL/GenBank/DDBJ databases">
        <authorList>
            <person name="Moran M.A."/>
            <person name="Ferriera S."/>
            <person name="Johnson J."/>
            <person name="Kravitz S."/>
            <person name="Beeson K."/>
            <person name="Sutton G."/>
            <person name="Rogers Y.-H."/>
            <person name="Friedman R."/>
            <person name="Frazier M."/>
            <person name="Venter J.C."/>
        </authorList>
    </citation>
    <scope>NUCLEOTIDE SEQUENCE [LARGE SCALE GENOMIC DNA]</scope>
    <source>
        <strain evidence="2 3">E-37</strain>
    </source>
</reference>
<comment type="caution">
    <text evidence="2">The sequence shown here is derived from an EMBL/GenBank/DDBJ whole genome shotgun (WGS) entry which is preliminary data.</text>
</comment>
<dbReference type="PANTHER" id="PTHR15323">
    <property type="entry name" value="D123 PROTEIN"/>
    <property type="match status" value="1"/>
</dbReference>
<dbReference type="AlphaFoldDB" id="A3KB12"/>
<keyword evidence="3" id="KW-1185">Reference proteome</keyword>